<dbReference type="PANTHER" id="PTHR19856:SF0">
    <property type="entry name" value="WD REPEAT-CONTAINING PROTEIN 1"/>
    <property type="match status" value="1"/>
</dbReference>
<dbReference type="FunFam" id="2.130.10.10:FF:000102">
    <property type="entry name" value="Actin-interacting protein 1"/>
    <property type="match status" value="1"/>
</dbReference>
<dbReference type="PROSITE" id="PS50294">
    <property type="entry name" value="WD_REPEATS_REGION"/>
    <property type="match status" value="1"/>
</dbReference>
<dbReference type="GO" id="GO:0019954">
    <property type="term" value="P:asexual reproduction"/>
    <property type="evidence" value="ECO:0007669"/>
    <property type="project" value="EnsemblProtists"/>
</dbReference>
<keyword evidence="1 3" id="KW-0853">WD repeat</keyword>
<dbReference type="InterPro" id="IPR011047">
    <property type="entry name" value="Quinoprotein_ADH-like_sf"/>
</dbReference>
<dbReference type="OMA" id="FYQGPPF"/>
<dbReference type="Proteomes" id="UP000014680">
    <property type="component" value="Unassembled WGS sequence"/>
</dbReference>
<evidence type="ECO:0000313" key="5">
    <source>
        <dbReference type="Proteomes" id="UP000014680"/>
    </source>
</evidence>
<dbReference type="GO" id="GO:0060187">
    <property type="term" value="C:cell pole"/>
    <property type="evidence" value="ECO:0007669"/>
    <property type="project" value="EnsemblProtists"/>
</dbReference>
<sequence length="594" mass="65264">MSKVKQTYAPLPTVTRGRPIHIGYMSNAKIGTNIVYPNRKTIVIRDLNNALNTDLYFEHPIETTCAKYSPSGYYICSGDMQGNVRIWDTTQKEHPLKLTIRALSGPIYDIAWTGDSQRICVVGEGKEKLGYVFMWDAGSSVGEISGQTKTLLSCDFKLSRPFRLITSGEDEFPCWFEGPPFKFKKSMRDIHTRFINCARFSPDGAFCVCVSSDKIVSVFDGKTGDFIYKKTEHKAGVYNISWSEDSKTFITSSADKSCILWNAADGAVLKRFALGTAVEDQQLGVVFTKFGPISTSLSGAMNLLDVEGGQIKEVIEGHANPVTSLADAGEYLYSASSDGHVVRWEKANGKAVAFKGKGHPSRVSDVVICGDKIATLGADDTVRFTDKNTLQYGDSIATEAPCNEGVFLNNLLYVATNKGIKVMNFTSVVQTIVIPDGAQSICLNHNNTLLAAGCKKGNIKFFTIGANGQLTEKSELTEEVNGVVQCVKFSSDGKYFVHTDDSRTVMLRNAETYEVLYHRWVPHNSKVLEIAFNKENTFIATASMDGYSFVLEIETKNIVPLGRVHPFGCNAVMIEESGRIFTAGNDCAIKVSEL</sequence>
<dbReference type="EMBL" id="KB206756">
    <property type="protein sequence ID" value="ELP88137.1"/>
    <property type="molecule type" value="Genomic_DNA"/>
</dbReference>
<dbReference type="SUPFAM" id="SSF50998">
    <property type="entry name" value="Quinoprotein alcohol dehydrogenase-like"/>
    <property type="match status" value="1"/>
</dbReference>
<dbReference type="GO" id="GO:0030042">
    <property type="term" value="P:actin filament depolymerization"/>
    <property type="evidence" value="ECO:0007669"/>
    <property type="project" value="EnsemblProtists"/>
</dbReference>
<dbReference type="GO" id="GO:0051015">
    <property type="term" value="F:actin filament binding"/>
    <property type="evidence" value="ECO:0007669"/>
    <property type="project" value="EnsemblProtists"/>
</dbReference>
<dbReference type="GO" id="GO:0030041">
    <property type="term" value="P:actin filament polymerization"/>
    <property type="evidence" value="ECO:0007669"/>
    <property type="project" value="EnsemblProtists"/>
</dbReference>
<proteinExistence type="predicted"/>
<dbReference type="Gene3D" id="2.130.10.10">
    <property type="entry name" value="YVTN repeat-like/Quinoprotein amine dehydrogenase"/>
    <property type="match status" value="2"/>
</dbReference>
<dbReference type="GO" id="GO:0031252">
    <property type="term" value="C:cell leading edge"/>
    <property type="evidence" value="ECO:0007669"/>
    <property type="project" value="EnsemblProtists"/>
</dbReference>
<feature type="repeat" description="WD" evidence="3">
    <location>
        <begin position="56"/>
        <end position="97"/>
    </location>
</feature>
<reference evidence="4 5" key="1">
    <citation type="submission" date="2012-10" db="EMBL/GenBank/DDBJ databases">
        <authorList>
            <person name="Zafar N."/>
            <person name="Inman J."/>
            <person name="Hall N."/>
            <person name="Lorenzi H."/>
            <person name="Caler E."/>
        </authorList>
    </citation>
    <scope>NUCLEOTIDE SEQUENCE [LARGE SCALE GENOMIC DNA]</scope>
    <source>
        <strain evidence="4 5">IP1</strain>
    </source>
</reference>
<dbReference type="GO" id="GO:0030864">
    <property type="term" value="C:cortical actin cytoskeleton"/>
    <property type="evidence" value="ECO:0007669"/>
    <property type="project" value="EnsemblProtists"/>
</dbReference>
<dbReference type="CDD" id="cd00200">
    <property type="entry name" value="WD40"/>
    <property type="match status" value="1"/>
</dbReference>
<dbReference type="InterPro" id="IPR036322">
    <property type="entry name" value="WD40_repeat_dom_sf"/>
</dbReference>
<evidence type="ECO:0000256" key="3">
    <source>
        <dbReference type="PROSITE-ProRule" id="PRU00221"/>
    </source>
</evidence>
<dbReference type="GO" id="GO:0061836">
    <property type="term" value="C:intranuclear rod"/>
    <property type="evidence" value="ECO:0007669"/>
    <property type="project" value="EnsemblProtists"/>
</dbReference>
<dbReference type="AlphaFoldDB" id="A0A0A1U254"/>
<dbReference type="GO" id="GO:0043327">
    <property type="term" value="P:chemotaxis to cAMP"/>
    <property type="evidence" value="ECO:0007669"/>
    <property type="project" value="EnsemblProtists"/>
</dbReference>
<dbReference type="RefSeq" id="XP_004254908.1">
    <property type="nucleotide sequence ID" value="XM_004254860.1"/>
</dbReference>
<dbReference type="InterPro" id="IPR001680">
    <property type="entry name" value="WD40_rpt"/>
</dbReference>
<accession>A0A0A1U254</accession>
<dbReference type="OrthoDB" id="2306at2759"/>
<name>A0A0A1U254_ENTIV</name>
<dbReference type="PANTHER" id="PTHR19856">
    <property type="entry name" value="WD-REPEATCONTAINING PROTEIN WDR1"/>
    <property type="match status" value="1"/>
</dbReference>
<dbReference type="Pfam" id="PF00400">
    <property type="entry name" value="WD40"/>
    <property type="match status" value="5"/>
</dbReference>
<dbReference type="KEGG" id="eiv:EIN_223300"/>
<dbReference type="GeneID" id="14887412"/>
<dbReference type="GO" id="GO:0006907">
    <property type="term" value="P:pinocytosis"/>
    <property type="evidence" value="ECO:0007669"/>
    <property type="project" value="EnsemblProtists"/>
</dbReference>
<dbReference type="GO" id="GO:0006909">
    <property type="term" value="P:phagocytosis"/>
    <property type="evidence" value="ECO:0007669"/>
    <property type="project" value="EnsemblProtists"/>
</dbReference>
<dbReference type="GO" id="GO:1905861">
    <property type="term" value="P:intranuclear rod assembly"/>
    <property type="evidence" value="ECO:0007669"/>
    <property type="project" value="EnsemblProtists"/>
</dbReference>
<dbReference type="SUPFAM" id="SSF50978">
    <property type="entry name" value="WD40 repeat-like"/>
    <property type="match status" value="1"/>
</dbReference>
<evidence type="ECO:0000256" key="1">
    <source>
        <dbReference type="ARBA" id="ARBA00022574"/>
    </source>
</evidence>
<feature type="repeat" description="WD" evidence="3">
    <location>
        <begin position="315"/>
        <end position="354"/>
    </location>
</feature>
<dbReference type="GO" id="GO:0001891">
    <property type="term" value="C:phagocytic cup"/>
    <property type="evidence" value="ECO:0007669"/>
    <property type="project" value="EnsemblProtists"/>
</dbReference>
<keyword evidence="5" id="KW-1185">Reference proteome</keyword>
<dbReference type="VEuPathDB" id="AmoebaDB:EIN_223300"/>
<dbReference type="InterPro" id="IPR015943">
    <property type="entry name" value="WD40/YVTN_repeat-like_dom_sf"/>
</dbReference>
<dbReference type="GO" id="GO:1903673">
    <property type="term" value="P:mitotic cleavage furrow formation"/>
    <property type="evidence" value="ECO:0007669"/>
    <property type="project" value="EnsemblProtists"/>
</dbReference>
<feature type="repeat" description="WD" evidence="3">
    <location>
        <begin position="230"/>
        <end position="271"/>
    </location>
</feature>
<gene>
    <name evidence="4" type="ORF">EIN_223300</name>
</gene>
<organism evidence="4 5">
    <name type="scientific">Entamoeba invadens IP1</name>
    <dbReference type="NCBI Taxonomy" id="370355"/>
    <lineage>
        <taxon>Eukaryota</taxon>
        <taxon>Amoebozoa</taxon>
        <taxon>Evosea</taxon>
        <taxon>Archamoebae</taxon>
        <taxon>Mastigamoebida</taxon>
        <taxon>Entamoebidae</taxon>
        <taxon>Entamoeba</taxon>
    </lineage>
</organism>
<evidence type="ECO:0000313" key="4">
    <source>
        <dbReference type="EMBL" id="ELP88137.1"/>
    </source>
</evidence>
<dbReference type="GO" id="GO:0042641">
    <property type="term" value="C:actomyosin"/>
    <property type="evidence" value="ECO:0007669"/>
    <property type="project" value="EnsemblProtists"/>
</dbReference>
<dbReference type="GO" id="GO:0030010">
    <property type="term" value="P:establishment of cell polarity"/>
    <property type="evidence" value="ECO:0007669"/>
    <property type="project" value="EnsemblProtists"/>
</dbReference>
<evidence type="ECO:0000256" key="2">
    <source>
        <dbReference type="ARBA" id="ARBA00022737"/>
    </source>
</evidence>
<protein>
    <submittedName>
        <fullName evidence="4">WD repeat-containing protein, putative</fullName>
    </submittedName>
</protein>
<keyword evidence="2" id="KW-0677">Repeat</keyword>
<dbReference type="PROSITE" id="PS50082">
    <property type="entry name" value="WD_REPEATS_2"/>
    <property type="match status" value="3"/>
</dbReference>
<dbReference type="SMART" id="SM00320">
    <property type="entry name" value="WD40"/>
    <property type="match status" value="11"/>
</dbReference>